<evidence type="ECO:0000256" key="1">
    <source>
        <dbReference type="SAM" id="MobiDB-lite"/>
    </source>
</evidence>
<evidence type="ECO:0000313" key="2">
    <source>
        <dbReference type="EMBL" id="CAE0629397.1"/>
    </source>
</evidence>
<reference evidence="2" key="1">
    <citation type="submission" date="2021-01" db="EMBL/GenBank/DDBJ databases">
        <authorList>
            <person name="Corre E."/>
            <person name="Pelletier E."/>
            <person name="Niang G."/>
            <person name="Scheremetjew M."/>
            <person name="Finn R."/>
            <person name="Kale V."/>
            <person name="Holt S."/>
            <person name="Cochrane G."/>
            <person name="Meng A."/>
            <person name="Brown T."/>
            <person name="Cohen L."/>
        </authorList>
    </citation>
    <scope>NUCLEOTIDE SEQUENCE</scope>
    <source>
        <strain evidence="2">CCMP3107</strain>
    </source>
</reference>
<proteinExistence type="predicted"/>
<name>A0A7S3XQK8_HETAK</name>
<dbReference type="AlphaFoldDB" id="A0A7S3XQK8"/>
<organism evidence="2">
    <name type="scientific">Heterosigma akashiwo</name>
    <name type="common">Chromophytic alga</name>
    <name type="synonym">Heterosigma carterae</name>
    <dbReference type="NCBI Taxonomy" id="2829"/>
    <lineage>
        <taxon>Eukaryota</taxon>
        <taxon>Sar</taxon>
        <taxon>Stramenopiles</taxon>
        <taxon>Ochrophyta</taxon>
        <taxon>Raphidophyceae</taxon>
        <taxon>Chattonellales</taxon>
        <taxon>Chattonellaceae</taxon>
        <taxon>Heterosigma</taxon>
    </lineage>
</organism>
<gene>
    <name evidence="2" type="ORF">HAKA00212_LOCUS8079</name>
</gene>
<sequence length="145" mass="13443">MAGAGVGDGAPKAVAAADRAAKVGPKAGAPEAGAAAGAPAGGPKAKAGLLSPPPAAGAGTGAGGVPKENFGLLVSGSLLAKSQSAARLTSCPHNPSALLASSLSKPRATRVATPSCLVSTASAFSAAPPPISELASPTSSMLPSV</sequence>
<dbReference type="EMBL" id="HBIU01017333">
    <property type="protein sequence ID" value="CAE0629397.1"/>
    <property type="molecule type" value="Transcribed_RNA"/>
</dbReference>
<accession>A0A7S3XQK8</accession>
<protein>
    <submittedName>
        <fullName evidence="2">Uncharacterized protein</fullName>
    </submittedName>
</protein>
<feature type="compositionally biased region" description="Low complexity" evidence="1">
    <location>
        <begin position="9"/>
        <end position="50"/>
    </location>
</feature>
<feature type="region of interest" description="Disordered" evidence="1">
    <location>
        <begin position="1"/>
        <end position="63"/>
    </location>
</feature>